<reference evidence="1 2" key="1">
    <citation type="submission" date="2013-12" db="EMBL/GenBank/DDBJ databases">
        <authorList>
            <consortium name="DOE Joint Genome Institute"/>
            <person name="Smidt H."/>
            <person name="Huntemann M."/>
            <person name="Han J."/>
            <person name="Chen A."/>
            <person name="Kyrpides N."/>
            <person name="Mavromatis K."/>
            <person name="Markowitz V."/>
            <person name="Palaniappan K."/>
            <person name="Ivanova N."/>
            <person name="Schaumberg A."/>
            <person name="Pati A."/>
            <person name="Liolios K."/>
            <person name="Nordberg H.P."/>
            <person name="Cantor M.N."/>
            <person name="Hua S.X."/>
            <person name="Woyke T."/>
        </authorList>
    </citation>
    <scope>NUCLEOTIDE SEQUENCE [LARGE SCALE GENOMIC DNA]</scope>
    <source>
        <strain evidence="2">DSM 15288</strain>
    </source>
</reference>
<dbReference type="RefSeq" id="WP_006718805.1">
    <property type="nucleotide sequence ID" value="NZ_CP007032.1"/>
</dbReference>
<sequence>MCKLIQFPIKTPEETDWSKVDIDELYEQYYSSNDNIEKELWRENCQREEEHKESWFDKLINKLLG</sequence>
<dbReference type="HOGENOM" id="CLU_2842625_0_0_9"/>
<dbReference type="STRING" id="871968.DESME_09020"/>
<evidence type="ECO:0000313" key="2">
    <source>
        <dbReference type="Proteomes" id="UP000010847"/>
    </source>
</evidence>
<accession>W0EH96</accession>
<dbReference type="Proteomes" id="UP000010847">
    <property type="component" value="Chromosome"/>
</dbReference>
<dbReference type="KEGG" id="dmt:DESME_09020"/>
<gene>
    <name evidence="1" type="ORF">DESME_09020</name>
</gene>
<organism evidence="1 2">
    <name type="scientific">Desulfitobacterium metallireducens DSM 15288</name>
    <dbReference type="NCBI Taxonomy" id="871968"/>
    <lineage>
        <taxon>Bacteria</taxon>
        <taxon>Bacillati</taxon>
        <taxon>Bacillota</taxon>
        <taxon>Clostridia</taxon>
        <taxon>Eubacteriales</taxon>
        <taxon>Desulfitobacteriaceae</taxon>
        <taxon>Desulfitobacterium</taxon>
    </lineage>
</organism>
<keyword evidence="2" id="KW-1185">Reference proteome</keyword>
<dbReference type="EMBL" id="CP007032">
    <property type="protein sequence ID" value="AHF08584.1"/>
    <property type="molecule type" value="Genomic_DNA"/>
</dbReference>
<proteinExistence type="predicted"/>
<dbReference type="AlphaFoldDB" id="W0EH96"/>
<protein>
    <submittedName>
        <fullName evidence="1">Uncharacterized protein</fullName>
    </submittedName>
</protein>
<evidence type="ECO:0000313" key="1">
    <source>
        <dbReference type="EMBL" id="AHF08584.1"/>
    </source>
</evidence>
<name>W0EH96_9FIRM</name>